<reference evidence="3" key="1">
    <citation type="journal article" date="2021" name="Microorganisms">
        <title>Phylogenomic Reconstruction and Metabolic Potential of the Genus Aminobacter.</title>
        <authorList>
            <person name="Artuso I."/>
            <person name="Turrini P."/>
            <person name="Pirolo M."/>
            <person name="Lugli G.A."/>
            <person name="Ventura M."/>
            <person name="Visca P."/>
        </authorList>
    </citation>
    <scope>NUCLEOTIDE SEQUENCE</scope>
    <source>
        <strain evidence="3">LMG 26462</strain>
    </source>
</reference>
<dbReference type="AlphaFoldDB" id="A0A9X1AEU7"/>
<dbReference type="RefSeq" id="WP_214392491.1">
    <property type="nucleotide sequence ID" value="NZ_JAFLWW010000007.1"/>
</dbReference>
<dbReference type="InterPro" id="IPR015995">
    <property type="entry name" value="MlrC_N"/>
</dbReference>
<dbReference type="Proteomes" id="UP001138921">
    <property type="component" value="Unassembled WGS sequence"/>
</dbReference>
<evidence type="ECO:0000313" key="4">
    <source>
        <dbReference type="Proteomes" id="UP001138921"/>
    </source>
</evidence>
<proteinExistence type="predicted"/>
<dbReference type="InterPro" id="IPR010799">
    <property type="entry name" value="MlrC_C"/>
</dbReference>
<evidence type="ECO:0000259" key="1">
    <source>
        <dbReference type="Pfam" id="PF07171"/>
    </source>
</evidence>
<dbReference type="EMBL" id="JAFLWW010000007">
    <property type="protein sequence ID" value="MBT1158620.1"/>
    <property type="molecule type" value="Genomic_DNA"/>
</dbReference>
<evidence type="ECO:0000259" key="2">
    <source>
        <dbReference type="Pfam" id="PF07364"/>
    </source>
</evidence>
<feature type="domain" description="Microcystin LR degradation protein MlrC C-terminal" evidence="1">
    <location>
        <begin position="342"/>
        <end position="520"/>
    </location>
</feature>
<accession>A0A9X1AEU7</accession>
<dbReference type="Pfam" id="PF07171">
    <property type="entry name" value="MlrC_C"/>
    <property type="match status" value="1"/>
</dbReference>
<organism evidence="3 4">
    <name type="scientific">Aminobacter anthyllidis</name>
    <dbReference type="NCBI Taxonomy" id="1035067"/>
    <lineage>
        <taxon>Bacteria</taxon>
        <taxon>Pseudomonadati</taxon>
        <taxon>Pseudomonadota</taxon>
        <taxon>Alphaproteobacteria</taxon>
        <taxon>Hyphomicrobiales</taxon>
        <taxon>Phyllobacteriaceae</taxon>
        <taxon>Aminobacter</taxon>
    </lineage>
</organism>
<evidence type="ECO:0000313" key="3">
    <source>
        <dbReference type="EMBL" id="MBT1158620.1"/>
    </source>
</evidence>
<comment type="caution">
    <text evidence="3">The sequence shown here is derived from an EMBL/GenBank/DDBJ whole genome shotgun (WGS) entry which is preliminary data.</text>
</comment>
<dbReference type="Pfam" id="PF07364">
    <property type="entry name" value="DUF1485"/>
    <property type="match status" value="1"/>
</dbReference>
<feature type="domain" description="Microcystin LR degradation protein MlrC N-terminal" evidence="2">
    <location>
        <begin position="40"/>
        <end position="329"/>
    </location>
</feature>
<sequence>MPQLLSASAFEDLNGIFPTVYDANVDYNTRAPGSEGTPMKVLCAQLQHETNTFNRRPTTLDHFAKSGILRDDEIAKTFRGTRTDWGCLFEKADDFGWSLITTIHANAVPSGVVTDQTFEQLCAPILEAAESGKPDAALLMLHGSMVAASFDDCEGELLNRLRALLPEGAPIVVTLDPHGNVSQAMTAAASALTAYRTTPHVDQYETTQRACELLKEISEKRLRTRIVLAQPPTIDGLDRGRTISGFGPMVDILRMASAAMEHEAGILTISIQAGFVFSDIENAGPSVAVTGLAEASGLELVAQRLSGFIWATRATKTIAMLSIDETIAALRADQNGRAPLLIGDYTDNPGGGAAGDGTALLKAMIDADIRNVAFFSIADPIAVQTCWQAGGGAKVELQLGGRANPDLGGGPIGIHCTVKALSDGRYVRKGPYFNGVEANLGPSALVDVNGIKVIVCTYANQTEEREQFRIFGIEPEAFDYLACKAMNHFRADLGPISRGLIYVDSGGICTPHLSRLPYQRVRRPVWPLDEAASVSGSGELGHVARHTATKTTSPLDLPGNVAELAVRIRRRIPYSVGPLYLPASSKSDVKQ</sequence>
<keyword evidence="4" id="KW-1185">Reference proteome</keyword>
<reference evidence="3" key="2">
    <citation type="submission" date="2021-03" db="EMBL/GenBank/DDBJ databases">
        <authorList>
            <person name="Artuso I."/>
            <person name="Turrini P."/>
            <person name="Pirolo M."/>
            <person name="Lugli G.A."/>
            <person name="Ventura M."/>
            <person name="Visca P."/>
        </authorList>
    </citation>
    <scope>NUCLEOTIDE SEQUENCE</scope>
    <source>
        <strain evidence="3">LMG 26462</strain>
    </source>
</reference>
<name>A0A9X1AEU7_9HYPH</name>
<protein>
    <submittedName>
        <fullName evidence="3">M81 family metallopeptidase</fullName>
    </submittedName>
</protein>
<gene>
    <name evidence="3" type="ORF">J1C56_23875</name>
</gene>